<dbReference type="InParanoid" id="E3J0B5"/>
<gene>
    <name evidence="3" type="ordered locus">FraEuI1c_2359</name>
</gene>
<sequence>MTVPAAAPSTGPPVDGRAGPPAQPAGAYRAAERADPRHAAVWRALTDVLAAGPAGTGAGPAGAGLTVVDAGGGSGGFAVPLAERGHRVLVVDPSQDALAALARRAADAGVAARVTGRQGDLSELSAVVGPDLAAAGGADLLLCHAVLDRVDDPRRALATVLRVLRPGGWLSLLVPGRAGTVLARALAGRFDEAAQALAGPYPPAPGRRLAGETHRFDTDEIVGLVRAAGAEVVAVHGVRVLTDLATPPAGGGDEREPAAGWAERLADLEAAVATRPPYRDLAAQLHVLARRTEAGP</sequence>
<dbReference type="InterPro" id="IPR013217">
    <property type="entry name" value="Methyltransf_12"/>
</dbReference>
<dbReference type="Gene3D" id="3.40.50.150">
    <property type="entry name" value="Vaccinia Virus protein VP39"/>
    <property type="match status" value="1"/>
</dbReference>
<dbReference type="InterPro" id="IPR029063">
    <property type="entry name" value="SAM-dependent_MTases_sf"/>
</dbReference>
<evidence type="ECO:0000259" key="2">
    <source>
        <dbReference type="Pfam" id="PF08242"/>
    </source>
</evidence>
<evidence type="ECO:0000313" key="3">
    <source>
        <dbReference type="EMBL" id="ADP80398.1"/>
    </source>
</evidence>
<dbReference type="SUPFAM" id="SSF53335">
    <property type="entry name" value="S-adenosyl-L-methionine-dependent methyltransferases"/>
    <property type="match status" value="1"/>
</dbReference>
<dbReference type="AlphaFoldDB" id="E3J0B5"/>
<dbReference type="eggNOG" id="COG2227">
    <property type="taxonomic scope" value="Bacteria"/>
</dbReference>
<dbReference type="EMBL" id="CP002299">
    <property type="protein sequence ID" value="ADP80398.1"/>
    <property type="molecule type" value="Genomic_DNA"/>
</dbReference>
<feature type="region of interest" description="Disordered" evidence="1">
    <location>
        <begin position="1"/>
        <end position="33"/>
    </location>
</feature>
<keyword evidence="3" id="KW-0808">Transferase</keyword>
<organism evidence="3 4">
    <name type="scientific">Pseudofrankia inefficax (strain DSM 45817 / CECT 9037 / DDB 130130 / EuI1c)</name>
    <name type="common">Frankia inefficax</name>
    <dbReference type="NCBI Taxonomy" id="298654"/>
    <lineage>
        <taxon>Bacteria</taxon>
        <taxon>Bacillati</taxon>
        <taxon>Actinomycetota</taxon>
        <taxon>Actinomycetes</taxon>
        <taxon>Frankiales</taxon>
        <taxon>Frankiaceae</taxon>
        <taxon>Pseudofrankia</taxon>
    </lineage>
</organism>
<evidence type="ECO:0000313" key="4">
    <source>
        <dbReference type="Proteomes" id="UP000002484"/>
    </source>
</evidence>
<keyword evidence="3" id="KW-0489">Methyltransferase</keyword>
<dbReference type="KEGG" id="fri:FraEuI1c_2359"/>
<reference evidence="3 4" key="1">
    <citation type="submission" date="2010-10" db="EMBL/GenBank/DDBJ databases">
        <title>Complete sequence of Frankia sp. EuI1c.</title>
        <authorList>
            <consortium name="US DOE Joint Genome Institute"/>
            <person name="Lucas S."/>
            <person name="Copeland A."/>
            <person name="Lapidus A."/>
            <person name="Cheng J.-F."/>
            <person name="Bruce D."/>
            <person name="Goodwin L."/>
            <person name="Pitluck S."/>
            <person name="Chertkov O."/>
            <person name="Detter J.C."/>
            <person name="Han C."/>
            <person name="Tapia R."/>
            <person name="Land M."/>
            <person name="Hauser L."/>
            <person name="Jeffries C."/>
            <person name="Kyrpides N."/>
            <person name="Ivanova N."/>
            <person name="Mikhailova N."/>
            <person name="Beauchemin N."/>
            <person name="Sen A."/>
            <person name="Sur S.A."/>
            <person name="Gtari M."/>
            <person name="Wall L."/>
            <person name="Tisa L."/>
            <person name="Woyke T."/>
        </authorList>
    </citation>
    <scope>NUCLEOTIDE SEQUENCE [LARGE SCALE GENOMIC DNA]</scope>
    <source>
        <strain evidence="4">DSM 45817 / CECT 9037 / EuI1c</strain>
    </source>
</reference>
<dbReference type="HOGENOM" id="CLU_061533_2_0_11"/>
<name>E3J0B5_PSEI1</name>
<protein>
    <submittedName>
        <fullName evidence="3">Methyltransferase type 12</fullName>
    </submittedName>
</protein>
<feature type="compositionally biased region" description="Low complexity" evidence="1">
    <location>
        <begin position="16"/>
        <end position="29"/>
    </location>
</feature>
<dbReference type="Pfam" id="PF08242">
    <property type="entry name" value="Methyltransf_12"/>
    <property type="match status" value="1"/>
</dbReference>
<dbReference type="PANTHER" id="PTHR43861">
    <property type="entry name" value="TRANS-ACONITATE 2-METHYLTRANSFERASE-RELATED"/>
    <property type="match status" value="1"/>
</dbReference>
<dbReference type="GO" id="GO:0008168">
    <property type="term" value="F:methyltransferase activity"/>
    <property type="evidence" value="ECO:0007669"/>
    <property type="project" value="UniProtKB-KW"/>
</dbReference>
<dbReference type="RefSeq" id="WP_013423516.1">
    <property type="nucleotide sequence ID" value="NC_014666.1"/>
</dbReference>
<dbReference type="Proteomes" id="UP000002484">
    <property type="component" value="Chromosome"/>
</dbReference>
<dbReference type="STRING" id="298654.FraEuI1c_2359"/>
<accession>E3J0B5</accession>
<evidence type="ECO:0000256" key="1">
    <source>
        <dbReference type="SAM" id="MobiDB-lite"/>
    </source>
</evidence>
<dbReference type="OrthoDB" id="3366024at2"/>
<keyword evidence="4" id="KW-1185">Reference proteome</keyword>
<dbReference type="CDD" id="cd02440">
    <property type="entry name" value="AdoMet_MTases"/>
    <property type="match status" value="1"/>
</dbReference>
<dbReference type="GO" id="GO:0032259">
    <property type="term" value="P:methylation"/>
    <property type="evidence" value="ECO:0007669"/>
    <property type="project" value="UniProtKB-KW"/>
</dbReference>
<feature type="domain" description="Methyltransferase type 12" evidence="2">
    <location>
        <begin position="68"/>
        <end position="170"/>
    </location>
</feature>
<proteinExistence type="predicted"/>